<evidence type="ECO:0000313" key="5">
    <source>
        <dbReference type="EMBL" id="BDE07378.1"/>
    </source>
</evidence>
<gene>
    <name evidence="5" type="primary">modC</name>
    <name evidence="5" type="ORF">WPS_26540</name>
</gene>
<keyword evidence="1" id="KW-0813">Transport</keyword>
<dbReference type="InterPro" id="IPR003593">
    <property type="entry name" value="AAA+_ATPase"/>
</dbReference>
<sequence>MIRVEVRTHLREFTLTIAATFDRGVTVLAGPSGAGKTTLLRTIAGLTRPGEGIVQLDDAILDDRAHHVRPYHRNIAYVFQDYALFPHLDVLANVGYGLAARGIARAHRDAVARTWLERLGIDRLAHARPRALSGGERQRVALARALAWEPRALLLDEPFSALDPATRAAVRRTVRETLGALDVPVVLVTHDEADIVEFGARVLRIERGLLSPETRAAPSTS</sequence>
<keyword evidence="6" id="KW-1185">Reference proteome</keyword>
<evidence type="ECO:0000256" key="2">
    <source>
        <dbReference type="ARBA" id="ARBA00022741"/>
    </source>
</evidence>
<reference evidence="5 6" key="1">
    <citation type="journal article" date="2022" name="ISME Commun">
        <title>Vulcanimicrobium alpinus gen. nov. sp. nov., the first cultivated representative of the candidate phylum 'Eremiobacterota', is a metabolically versatile aerobic anoxygenic phototroph.</title>
        <authorList>
            <person name="Yabe S."/>
            <person name="Muto K."/>
            <person name="Abe K."/>
            <person name="Yokota A."/>
            <person name="Staudigel H."/>
            <person name="Tebo B.M."/>
        </authorList>
    </citation>
    <scope>NUCLEOTIDE SEQUENCE [LARGE SCALE GENOMIC DNA]</scope>
    <source>
        <strain evidence="5 6">WC8-2</strain>
    </source>
</reference>
<keyword evidence="2" id="KW-0547">Nucleotide-binding</keyword>
<dbReference type="PROSITE" id="PS50893">
    <property type="entry name" value="ABC_TRANSPORTER_2"/>
    <property type="match status" value="1"/>
</dbReference>
<dbReference type="SUPFAM" id="SSF52540">
    <property type="entry name" value="P-loop containing nucleoside triphosphate hydrolases"/>
    <property type="match status" value="1"/>
</dbReference>
<dbReference type="InterPro" id="IPR027417">
    <property type="entry name" value="P-loop_NTPase"/>
</dbReference>
<dbReference type="RefSeq" id="WP_317994973.1">
    <property type="nucleotide sequence ID" value="NZ_AP025523.1"/>
</dbReference>
<dbReference type="InterPro" id="IPR050093">
    <property type="entry name" value="ABC_SmlMolc_Importer"/>
</dbReference>
<dbReference type="PROSITE" id="PS00211">
    <property type="entry name" value="ABC_TRANSPORTER_1"/>
    <property type="match status" value="1"/>
</dbReference>
<dbReference type="Gene3D" id="3.40.50.300">
    <property type="entry name" value="P-loop containing nucleotide triphosphate hydrolases"/>
    <property type="match status" value="1"/>
</dbReference>
<dbReference type="Pfam" id="PF00005">
    <property type="entry name" value="ABC_tran"/>
    <property type="match status" value="1"/>
</dbReference>
<evidence type="ECO:0000256" key="1">
    <source>
        <dbReference type="ARBA" id="ARBA00022448"/>
    </source>
</evidence>
<proteinExistence type="predicted"/>
<feature type="domain" description="ABC transporter" evidence="4">
    <location>
        <begin position="1"/>
        <end position="220"/>
    </location>
</feature>
<dbReference type="KEGG" id="vab:WPS_26540"/>
<evidence type="ECO:0000313" key="6">
    <source>
        <dbReference type="Proteomes" id="UP001317532"/>
    </source>
</evidence>
<dbReference type="GO" id="GO:0005524">
    <property type="term" value="F:ATP binding"/>
    <property type="evidence" value="ECO:0007669"/>
    <property type="project" value="UniProtKB-KW"/>
</dbReference>
<protein>
    <submittedName>
        <fullName evidence="5">ABC transporter ATP-binding protein</fullName>
    </submittedName>
</protein>
<evidence type="ECO:0000256" key="3">
    <source>
        <dbReference type="ARBA" id="ARBA00022840"/>
    </source>
</evidence>
<name>A0AAN2CAW8_UNVUL</name>
<evidence type="ECO:0000259" key="4">
    <source>
        <dbReference type="PROSITE" id="PS50893"/>
    </source>
</evidence>
<dbReference type="Proteomes" id="UP001317532">
    <property type="component" value="Chromosome"/>
</dbReference>
<dbReference type="GO" id="GO:0016887">
    <property type="term" value="F:ATP hydrolysis activity"/>
    <property type="evidence" value="ECO:0007669"/>
    <property type="project" value="InterPro"/>
</dbReference>
<accession>A0AAN2CAW8</accession>
<dbReference type="InterPro" id="IPR003439">
    <property type="entry name" value="ABC_transporter-like_ATP-bd"/>
</dbReference>
<dbReference type="InterPro" id="IPR017871">
    <property type="entry name" value="ABC_transporter-like_CS"/>
</dbReference>
<dbReference type="PANTHER" id="PTHR42781">
    <property type="entry name" value="SPERMIDINE/PUTRESCINE IMPORT ATP-BINDING PROTEIN POTA"/>
    <property type="match status" value="1"/>
</dbReference>
<dbReference type="AlphaFoldDB" id="A0AAN2CAW8"/>
<dbReference type="SMART" id="SM00382">
    <property type="entry name" value="AAA"/>
    <property type="match status" value="1"/>
</dbReference>
<keyword evidence="3 5" id="KW-0067">ATP-binding</keyword>
<dbReference type="PANTHER" id="PTHR42781:SF4">
    <property type="entry name" value="SPERMIDINE_PUTRESCINE IMPORT ATP-BINDING PROTEIN POTA"/>
    <property type="match status" value="1"/>
</dbReference>
<organism evidence="5 6">
    <name type="scientific">Vulcanimicrobium alpinum</name>
    <dbReference type="NCBI Taxonomy" id="3016050"/>
    <lineage>
        <taxon>Bacteria</taxon>
        <taxon>Bacillati</taxon>
        <taxon>Vulcanimicrobiota</taxon>
        <taxon>Vulcanimicrobiia</taxon>
        <taxon>Vulcanimicrobiales</taxon>
        <taxon>Vulcanimicrobiaceae</taxon>
        <taxon>Vulcanimicrobium</taxon>
    </lineage>
</organism>
<dbReference type="EMBL" id="AP025523">
    <property type="protein sequence ID" value="BDE07378.1"/>
    <property type="molecule type" value="Genomic_DNA"/>
</dbReference>